<protein>
    <submittedName>
        <fullName evidence="2">Uncharacterized protein</fullName>
    </submittedName>
</protein>
<keyword evidence="3" id="KW-1185">Reference proteome</keyword>
<sequence>MTIGYFVNYYTLSMYKKKQLPKTAALIVNHYSYNPIDTTRPWKALVNSSVHCLLVNTNNSNDQYGTLNGLWPSTYCFTLLLSIVVCYLFAGLSPFISTFYNISP</sequence>
<reference evidence="2" key="1">
    <citation type="submission" date="2013-05" db="EMBL/GenBank/DDBJ databases">
        <authorList>
            <person name="Yim A.K.Y."/>
            <person name="Chan T.F."/>
            <person name="Ji K.M."/>
            <person name="Liu X.Y."/>
            <person name="Zhou J.W."/>
            <person name="Li R.Q."/>
            <person name="Yang K.Y."/>
            <person name="Li J."/>
            <person name="Li M."/>
            <person name="Law P.T.W."/>
            <person name="Wu Y.L."/>
            <person name="Cai Z.L."/>
            <person name="Qin H."/>
            <person name="Bao Y."/>
            <person name="Leung R.K.K."/>
            <person name="Ng P.K.S."/>
            <person name="Zou J."/>
            <person name="Zhong X.J."/>
            <person name="Ran P.X."/>
            <person name="Zhong N.S."/>
            <person name="Liu Z.G."/>
            <person name="Tsui S.K.W."/>
        </authorList>
    </citation>
    <scope>NUCLEOTIDE SEQUENCE</scope>
    <source>
        <strain evidence="2">Derf</strain>
        <tissue evidence="2">Whole organism</tissue>
    </source>
</reference>
<accession>A0A922HJJ5</accession>
<evidence type="ECO:0000313" key="2">
    <source>
        <dbReference type="EMBL" id="KAH9494076.1"/>
    </source>
</evidence>
<keyword evidence="1" id="KW-1133">Transmembrane helix</keyword>
<proteinExistence type="predicted"/>
<dbReference type="Proteomes" id="UP000790347">
    <property type="component" value="Unassembled WGS sequence"/>
</dbReference>
<evidence type="ECO:0000256" key="1">
    <source>
        <dbReference type="SAM" id="Phobius"/>
    </source>
</evidence>
<evidence type="ECO:0000313" key="3">
    <source>
        <dbReference type="Proteomes" id="UP000790347"/>
    </source>
</evidence>
<organism evidence="2 3">
    <name type="scientific">Dermatophagoides farinae</name>
    <name type="common">American house dust mite</name>
    <dbReference type="NCBI Taxonomy" id="6954"/>
    <lineage>
        <taxon>Eukaryota</taxon>
        <taxon>Metazoa</taxon>
        <taxon>Ecdysozoa</taxon>
        <taxon>Arthropoda</taxon>
        <taxon>Chelicerata</taxon>
        <taxon>Arachnida</taxon>
        <taxon>Acari</taxon>
        <taxon>Acariformes</taxon>
        <taxon>Sarcoptiformes</taxon>
        <taxon>Astigmata</taxon>
        <taxon>Psoroptidia</taxon>
        <taxon>Analgoidea</taxon>
        <taxon>Pyroglyphidae</taxon>
        <taxon>Dermatophagoidinae</taxon>
        <taxon>Dermatophagoides</taxon>
    </lineage>
</organism>
<gene>
    <name evidence="2" type="ORF">DERF_014792</name>
</gene>
<name>A0A922HJJ5_DERFA</name>
<reference evidence="2" key="2">
    <citation type="journal article" date="2022" name="Res Sq">
        <title>Comparative Genomics Reveals Insights into the Divergent Evolution of Astigmatic Mites and Household Pest Adaptations.</title>
        <authorList>
            <person name="Xiong Q."/>
            <person name="Wan A.T.-Y."/>
            <person name="Liu X.-Y."/>
            <person name="Fung C.S.-H."/>
            <person name="Xiao X."/>
            <person name="Malainual N."/>
            <person name="Hou J."/>
            <person name="Wang L."/>
            <person name="Wang M."/>
            <person name="Yang K."/>
            <person name="Cui Y."/>
            <person name="Leung E."/>
            <person name="Nong W."/>
            <person name="Shin S.-K."/>
            <person name="Au S."/>
            <person name="Jeong K.Y."/>
            <person name="Chew F.T."/>
            <person name="Hui J."/>
            <person name="Leung T.F."/>
            <person name="Tungtrongchitr A."/>
            <person name="Zhong N."/>
            <person name="Liu Z."/>
            <person name="Tsui S."/>
        </authorList>
    </citation>
    <scope>NUCLEOTIDE SEQUENCE</scope>
    <source>
        <strain evidence="2">Derf</strain>
        <tissue evidence="2">Whole organism</tissue>
    </source>
</reference>
<feature type="transmembrane region" description="Helical" evidence="1">
    <location>
        <begin position="77"/>
        <end position="102"/>
    </location>
</feature>
<keyword evidence="1" id="KW-0472">Membrane</keyword>
<dbReference type="AlphaFoldDB" id="A0A922HJJ5"/>
<comment type="caution">
    <text evidence="2">The sequence shown here is derived from an EMBL/GenBank/DDBJ whole genome shotgun (WGS) entry which is preliminary data.</text>
</comment>
<keyword evidence="1" id="KW-0812">Transmembrane</keyword>
<dbReference type="EMBL" id="ASGP02000008">
    <property type="protein sequence ID" value="KAH9494076.1"/>
    <property type="molecule type" value="Genomic_DNA"/>
</dbReference>